<dbReference type="InterPro" id="IPR000943">
    <property type="entry name" value="RNA_pol_sigma70"/>
</dbReference>
<dbReference type="InterPro" id="IPR038087">
    <property type="entry name" value="RNAP_delta_N_dom_sf"/>
</dbReference>
<dbReference type="PROSITE" id="PS51913">
    <property type="entry name" value="HTH_HARE"/>
    <property type="match status" value="1"/>
</dbReference>
<evidence type="ECO:0000313" key="4">
    <source>
        <dbReference type="Proteomes" id="UP000178099"/>
    </source>
</evidence>
<dbReference type="InterPro" id="IPR050239">
    <property type="entry name" value="Sigma-70_RNA_pol_init_factors"/>
</dbReference>
<dbReference type="InterPro" id="IPR036388">
    <property type="entry name" value="WH-like_DNA-bd_sf"/>
</dbReference>
<dbReference type="SUPFAM" id="SSF88659">
    <property type="entry name" value="Sigma3 and sigma4 domains of RNA polymerase sigma factors"/>
    <property type="match status" value="1"/>
</dbReference>
<keyword evidence="1" id="KW-0804">Transcription</keyword>
<accession>A0A1G2DI17</accession>
<dbReference type="PANTHER" id="PTHR30603:SF60">
    <property type="entry name" value="RNA POLYMERASE SIGMA FACTOR RPOD"/>
    <property type="match status" value="1"/>
</dbReference>
<proteinExistence type="predicted"/>
<dbReference type="CDD" id="cd06171">
    <property type="entry name" value="Sigma70_r4"/>
    <property type="match status" value="1"/>
</dbReference>
<dbReference type="Proteomes" id="UP000178099">
    <property type="component" value="Unassembled WGS sequence"/>
</dbReference>
<dbReference type="PANTHER" id="PTHR30603">
    <property type="entry name" value="RNA POLYMERASE SIGMA FACTOR RPO"/>
    <property type="match status" value="1"/>
</dbReference>
<evidence type="ECO:0000256" key="1">
    <source>
        <dbReference type="ARBA" id="ARBA00023163"/>
    </source>
</evidence>
<comment type="caution">
    <text evidence="3">The sequence shown here is derived from an EMBL/GenBank/DDBJ whole genome shotgun (WGS) entry which is preliminary data.</text>
</comment>
<gene>
    <name evidence="3" type="ORF">A3D67_04370</name>
</gene>
<evidence type="ECO:0000313" key="3">
    <source>
        <dbReference type="EMBL" id="OGZ12611.1"/>
    </source>
</evidence>
<dbReference type="PRINTS" id="PR00046">
    <property type="entry name" value="SIGMA70FCT"/>
</dbReference>
<dbReference type="InterPro" id="IPR007630">
    <property type="entry name" value="RNA_pol_sigma70_r4"/>
</dbReference>
<reference evidence="3 4" key="1">
    <citation type="journal article" date="2016" name="Nat. Commun.">
        <title>Thousands of microbial genomes shed light on interconnected biogeochemical processes in an aquifer system.</title>
        <authorList>
            <person name="Anantharaman K."/>
            <person name="Brown C.T."/>
            <person name="Hug L.A."/>
            <person name="Sharon I."/>
            <person name="Castelle C.J."/>
            <person name="Probst A.J."/>
            <person name="Thomas B.C."/>
            <person name="Singh A."/>
            <person name="Wilkins M.J."/>
            <person name="Karaoz U."/>
            <person name="Brodie E.L."/>
            <person name="Williams K.H."/>
            <person name="Hubbard S.S."/>
            <person name="Banfield J.F."/>
        </authorList>
    </citation>
    <scope>NUCLEOTIDE SEQUENCE [LARGE SCALE GENOMIC DNA]</scope>
</reference>
<feature type="domain" description="HTH HARE-type" evidence="2">
    <location>
        <begin position="218"/>
        <end position="281"/>
    </location>
</feature>
<sequence>MKNPVFKPKQTTKKLLAVLSERAARVLVGRFGLGNESEKKTLESIGREYGITRERVRQIENFALSTIKKSSAYASEAPVFGELKDYFASLGGVLTEEDFLDAVSKDKSTQNHAHFLLVIGGAFERNKEDEHFRLRWAVDKATSEKVHKALTALHGGLTAKDLISEREALDAFKKRLGTLASAHDTNDVLHRWLRLSKIVGRNQLGEWGLAASPNIKIRGIRDYAYLVIRRHGSPLHFAEVAKLITEVFGRPSHPATCHNELIKDKERFVLVGRGLYGLAEWGYTDGVVKDVIVDILKKHGSLPREALLEKVLKERHVKENTVLVNLQNKKFFKRSDDGAYSLA</sequence>
<dbReference type="AlphaFoldDB" id="A0A1G2DI17"/>
<dbReference type="GO" id="GO:0006352">
    <property type="term" value="P:DNA-templated transcription initiation"/>
    <property type="evidence" value="ECO:0007669"/>
    <property type="project" value="InterPro"/>
</dbReference>
<dbReference type="InterPro" id="IPR013324">
    <property type="entry name" value="RNA_pol_sigma_r3/r4-like"/>
</dbReference>
<dbReference type="Gene3D" id="1.10.10.1250">
    <property type="entry name" value="RNA polymerase, subunit delta, N-terminal domain"/>
    <property type="match status" value="1"/>
</dbReference>
<evidence type="ECO:0000259" key="2">
    <source>
        <dbReference type="PROSITE" id="PS51913"/>
    </source>
</evidence>
<dbReference type="GO" id="GO:0003700">
    <property type="term" value="F:DNA-binding transcription factor activity"/>
    <property type="evidence" value="ECO:0007669"/>
    <property type="project" value="InterPro"/>
</dbReference>
<dbReference type="Gene3D" id="1.10.10.10">
    <property type="entry name" value="Winged helix-like DNA-binding domain superfamily/Winged helix DNA-binding domain"/>
    <property type="match status" value="1"/>
</dbReference>
<organism evidence="3 4">
    <name type="scientific">Candidatus Lloydbacteria bacterium RIFCSPHIGHO2_02_FULL_51_22</name>
    <dbReference type="NCBI Taxonomy" id="1798663"/>
    <lineage>
        <taxon>Bacteria</taxon>
        <taxon>Candidatus Lloydiibacteriota</taxon>
    </lineage>
</organism>
<name>A0A1G2DI17_9BACT</name>
<dbReference type="EMBL" id="MHLN01000003">
    <property type="protein sequence ID" value="OGZ12611.1"/>
    <property type="molecule type" value="Genomic_DNA"/>
</dbReference>
<dbReference type="Pfam" id="PF04545">
    <property type="entry name" value="Sigma70_r4"/>
    <property type="match status" value="1"/>
</dbReference>
<protein>
    <recommendedName>
        <fullName evidence="2">HTH HARE-type domain-containing protein</fullName>
    </recommendedName>
</protein>
<dbReference type="InterPro" id="IPR007759">
    <property type="entry name" value="Asxl_HARE-HTH"/>
</dbReference>